<reference evidence="8 9" key="1">
    <citation type="submission" date="2008-07" db="EMBL/GenBank/DDBJ databases">
        <authorList>
            <person name="Tandeau de Marsac N."/>
            <person name="Ferriera S."/>
            <person name="Johnson J."/>
            <person name="Kravitz S."/>
            <person name="Beeson K."/>
            <person name="Sutton G."/>
            <person name="Rogers Y.-H."/>
            <person name="Friedman R."/>
            <person name="Frazier M."/>
            <person name="Venter J.C."/>
        </authorList>
    </citation>
    <scope>NUCLEOTIDE SEQUENCE [LARGE SCALE GENOMIC DNA]</scope>
    <source>
        <strain evidence="8 9">PCC 7420</strain>
    </source>
</reference>
<keyword evidence="5" id="KW-0472">Membrane</keyword>
<evidence type="ECO:0000313" key="9">
    <source>
        <dbReference type="Proteomes" id="UP000003835"/>
    </source>
</evidence>
<sequence length="287" mass="31151">MNLASGSLLSGAYILALLSTAVVGLPTRTVTWQEYSLLILSVIGIGIICAIAFPRIWRTGPRPRLWLTASLIAVIALLYVQLRLPQPESNDISQFVSSSAQGQVVTIQGNVETVPRLTRSQKGQFWLEATQLTELESNENRGTTTRGVTGKLYVTVPLLQSTGLFPGQTISVTGVLYKPKPAANPGGFDFATYLTKEGAFAGLSGRQVSFPDENQESTWGWWMLRQRIIHAQVRQLGSPTGLLLSSIVLGRKAVDLPYDIRDLFIQTGFAHVLAASGFHVSLILGSV</sequence>
<proteinExistence type="predicted"/>
<keyword evidence="3" id="KW-0812">Transmembrane</keyword>
<dbReference type="Proteomes" id="UP000003835">
    <property type="component" value="Unassembled WGS sequence"/>
</dbReference>
<accession>B4W1C5</accession>
<dbReference type="PANTHER" id="PTHR30619">
    <property type="entry name" value="DNA INTERNALIZATION/COMPETENCE PROTEIN COMEC/REC2"/>
    <property type="match status" value="1"/>
</dbReference>
<evidence type="ECO:0000313" key="8">
    <source>
        <dbReference type="EMBL" id="EDX71948.1"/>
    </source>
</evidence>
<keyword evidence="9" id="KW-1185">Reference proteome</keyword>
<dbReference type="GO" id="GO:0005886">
    <property type="term" value="C:plasma membrane"/>
    <property type="evidence" value="ECO:0007669"/>
    <property type="project" value="UniProtKB-SubCell"/>
</dbReference>
<dbReference type="AlphaFoldDB" id="B4W1C5"/>
<protein>
    <recommendedName>
        <fullName evidence="10">DUF4131 domain-containing protein</fullName>
    </recommendedName>
</protein>
<dbReference type="Pfam" id="PF13567">
    <property type="entry name" value="DUF4131"/>
    <property type="match status" value="1"/>
</dbReference>
<keyword evidence="4" id="KW-1133">Transmembrane helix</keyword>
<evidence type="ECO:0000259" key="6">
    <source>
        <dbReference type="Pfam" id="PF03772"/>
    </source>
</evidence>
<gene>
    <name evidence="8" type="ORF">MC7420_5092</name>
</gene>
<dbReference type="InterPro" id="IPR052159">
    <property type="entry name" value="Competence_DNA_uptake"/>
</dbReference>
<dbReference type="Pfam" id="PF03772">
    <property type="entry name" value="Competence"/>
    <property type="match status" value="1"/>
</dbReference>
<name>B4W1C5_9CYAN</name>
<dbReference type="eggNOG" id="COG0658">
    <property type="taxonomic scope" value="Bacteria"/>
</dbReference>
<evidence type="ECO:0000259" key="7">
    <source>
        <dbReference type="Pfam" id="PF13567"/>
    </source>
</evidence>
<organism evidence="8 9">
    <name type="scientific">Coleofasciculus chthonoplastes PCC 7420</name>
    <dbReference type="NCBI Taxonomy" id="118168"/>
    <lineage>
        <taxon>Bacteria</taxon>
        <taxon>Bacillati</taxon>
        <taxon>Cyanobacteriota</taxon>
        <taxon>Cyanophyceae</taxon>
        <taxon>Coleofasciculales</taxon>
        <taxon>Coleofasciculaceae</taxon>
        <taxon>Coleofasciculus</taxon>
    </lineage>
</organism>
<dbReference type="STRING" id="118168.MC7420_5092"/>
<dbReference type="EMBL" id="DS989868">
    <property type="protein sequence ID" value="EDX71948.1"/>
    <property type="molecule type" value="Genomic_DNA"/>
</dbReference>
<evidence type="ECO:0000256" key="5">
    <source>
        <dbReference type="ARBA" id="ARBA00023136"/>
    </source>
</evidence>
<evidence type="ECO:0000256" key="1">
    <source>
        <dbReference type="ARBA" id="ARBA00004651"/>
    </source>
</evidence>
<comment type="subcellular location">
    <subcellularLocation>
        <location evidence="1">Cell membrane</location>
        <topology evidence="1">Multi-pass membrane protein</topology>
    </subcellularLocation>
</comment>
<dbReference type="PANTHER" id="PTHR30619:SF1">
    <property type="entry name" value="RECOMBINATION PROTEIN 2"/>
    <property type="match status" value="1"/>
</dbReference>
<evidence type="ECO:0008006" key="10">
    <source>
        <dbReference type="Google" id="ProtNLM"/>
    </source>
</evidence>
<dbReference type="InterPro" id="IPR025405">
    <property type="entry name" value="DUF4131"/>
</dbReference>
<evidence type="ECO:0000256" key="4">
    <source>
        <dbReference type="ARBA" id="ARBA00022989"/>
    </source>
</evidence>
<dbReference type="OrthoDB" id="9761531at2"/>
<dbReference type="HOGENOM" id="CLU_968767_0_0_3"/>
<keyword evidence="2" id="KW-1003">Cell membrane</keyword>
<evidence type="ECO:0000256" key="2">
    <source>
        <dbReference type="ARBA" id="ARBA00022475"/>
    </source>
</evidence>
<feature type="domain" description="ComEC/Rec2-related protein" evidence="6">
    <location>
        <begin position="249"/>
        <end position="285"/>
    </location>
</feature>
<feature type="domain" description="DUF4131" evidence="7">
    <location>
        <begin position="32"/>
        <end position="209"/>
    </location>
</feature>
<evidence type="ECO:0000256" key="3">
    <source>
        <dbReference type="ARBA" id="ARBA00022692"/>
    </source>
</evidence>
<dbReference type="InterPro" id="IPR004477">
    <property type="entry name" value="ComEC_N"/>
</dbReference>